<evidence type="ECO:0000313" key="12">
    <source>
        <dbReference type="EMBL" id="GMN19274.1"/>
    </source>
</evidence>
<dbReference type="InterPro" id="IPR015422">
    <property type="entry name" value="PyrdxlP-dep_Trfase_small"/>
</dbReference>
<dbReference type="PANTHER" id="PTHR24056:SF254">
    <property type="entry name" value="CYCLIN-DEPENDENT KINASE 2"/>
    <property type="match status" value="1"/>
</dbReference>
<evidence type="ECO:0000256" key="8">
    <source>
        <dbReference type="SAM" id="MobiDB-lite"/>
    </source>
</evidence>
<keyword evidence="5" id="KW-0547">Nucleotide-binding</keyword>
<dbReference type="EMBL" id="BTGU01003770">
    <property type="protein sequence ID" value="GMN19250.1"/>
    <property type="molecule type" value="Genomic_DNA"/>
</dbReference>
<dbReference type="SMART" id="SM00220">
    <property type="entry name" value="S_TKc"/>
    <property type="match status" value="1"/>
</dbReference>
<feature type="domain" description="Protein kinase" evidence="9">
    <location>
        <begin position="1"/>
        <end position="320"/>
    </location>
</feature>
<evidence type="ECO:0000256" key="4">
    <source>
        <dbReference type="ARBA" id="ARBA00022679"/>
    </source>
</evidence>
<evidence type="ECO:0000256" key="6">
    <source>
        <dbReference type="ARBA" id="ARBA00022777"/>
    </source>
</evidence>
<dbReference type="PROSITE" id="PS00108">
    <property type="entry name" value="PROTEIN_KINASE_ST"/>
    <property type="match status" value="1"/>
</dbReference>
<accession>A0AA87YNQ5</accession>
<dbReference type="AlphaFoldDB" id="A0AA87YNQ5"/>
<dbReference type="GO" id="GO:0004693">
    <property type="term" value="F:cyclin-dependent protein serine/threonine kinase activity"/>
    <property type="evidence" value="ECO:0007669"/>
    <property type="project" value="UniProtKB-EC"/>
</dbReference>
<dbReference type="PROSITE" id="PS50011">
    <property type="entry name" value="PROTEIN_KINASE_DOM"/>
    <property type="match status" value="1"/>
</dbReference>
<protein>
    <recommendedName>
        <fullName evidence="2">cyclin-dependent kinase</fullName>
        <ecNumber evidence="2">2.7.11.22</ecNumber>
    </recommendedName>
</protein>
<dbReference type="Gene3D" id="1.10.510.10">
    <property type="entry name" value="Transferase(Phosphotransferase) domain 1"/>
    <property type="match status" value="2"/>
</dbReference>
<sequence>MTHASLWYDNVRFESRRLSVFNYDGPKVKVRSNWKQVLTFSSPPDALQSLYVVRLLCVEHADNRKDASKPPKPVLYLVFEYLDPDLKKFIDSHRKGPNPRPLSPNLVRSFLYQFCKGVVHCHSHGVLHRDLKPHNLLLDQERGILKIADLASAAPSPSRSRATLMRLLLFGIGLLRSCLDPHITPLVMICAEMERGQALFPGDSEFQQLLHIFRLLGTPSEKQWPGVSSLREIRALLQAIAKPSCLTAAGIGPTCCGFLAAAVIVGRQEMWRRRAIWDRVQDFRALTGIPITSPIISLIIGSEDKALEASQYVAPAHQLIGSGCTSTALEMKNGRKNQRFNQKIIPKTPQNIHLSSDSNTSGGYFEVFKKTHLSESRGWTIERANEDYIRDARSSELPEGSKLDSDAEEEIYSQVLSSARSEKYGFKRGIGPIPRQSSETHKSGQPRYEGLQNEIWEGKVCMADMEDQMKQQREVIQILLQRLNMPSNHLGPNLPGNEDSPPPLTPAPVC</sequence>
<dbReference type="InterPro" id="IPR011009">
    <property type="entry name" value="Kinase-like_dom_sf"/>
</dbReference>
<dbReference type="GO" id="GO:0007165">
    <property type="term" value="P:signal transduction"/>
    <property type="evidence" value="ECO:0007669"/>
    <property type="project" value="TreeGrafter"/>
</dbReference>
<keyword evidence="6" id="KW-0418">Kinase</keyword>
<dbReference type="EMBL" id="BTGU01003774">
    <property type="protein sequence ID" value="GMN19274.1"/>
    <property type="molecule type" value="Genomic_DNA"/>
</dbReference>
<feature type="region of interest" description="Disordered" evidence="8">
    <location>
        <begin position="487"/>
        <end position="510"/>
    </location>
</feature>
<evidence type="ECO:0000313" key="10">
    <source>
        <dbReference type="EMBL" id="GMN19250.1"/>
    </source>
</evidence>
<dbReference type="Gene3D" id="3.90.1150.10">
    <property type="entry name" value="Aspartate Aminotransferase, domain 1"/>
    <property type="match status" value="1"/>
</dbReference>
<dbReference type="EMBL" id="BTGU01003775">
    <property type="protein sequence ID" value="GMN19283.1"/>
    <property type="molecule type" value="Genomic_DNA"/>
</dbReference>
<keyword evidence="3" id="KW-0723">Serine/threonine-protein kinase</keyword>
<evidence type="ECO:0000256" key="7">
    <source>
        <dbReference type="ARBA" id="ARBA00022840"/>
    </source>
</evidence>
<dbReference type="EC" id="2.7.11.22" evidence="2"/>
<organism evidence="12 14">
    <name type="scientific">Ficus carica</name>
    <name type="common">Common fig</name>
    <dbReference type="NCBI Taxonomy" id="3494"/>
    <lineage>
        <taxon>Eukaryota</taxon>
        <taxon>Viridiplantae</taxon>
        <taxon>Streptophyta</taxon>
        <taxon>Embryophyta</taxon>
        <taxon>Tracheophyta</taxon>
        <taxon>Spermatophyta</taxon>
        <taxon>Magnoliopsida</taxon>
        <taxon>eudicotyledons</taxon>
        <taxon>Gunneridae</taxon>
        <taxon>Pentapetalae</taxon>
        <taxon>rosids</taxon>
        <taxon>fabids</taxon>
        <taxon>Rosales</taxon>
        <taxon>Moraceae</taxon>
        <taxon>Ficeae</taxon>
        <taxon>Ficus</taxon>
    </lineage>
</organism>
<dbReference type="PANTHER" id="PTHR24056">
    <property type="entry name" value="CELL DIVISION PROTEIN KINASE"/>
    <property type="match status" value="1"/>
</dbReference>
<gene>
    <name evidence="10" type="ORF">TIFTF001_045154</name>
    <name evidence="11" type="ORF">TIFTF001_045155</name>
    <name evidence="12" type="ORF">TIFTF001_045158</name>
    <name evidence="13" type="ORF">TIFTF001_045159</name>
</gene>
<dbReference type="GO" id="GO:0010389">
    <property type="term" value="P:regulation of G2/M transition of mitotic cell cycle"/>
    <property type="evidence" value="ECO:0007669"/>
    <property type="project" value="TreeGrafter"/>
</dbReference>
<dbReference type="EMBL" id="BTGU01003771">
    <property type="protein sequence ID" value="GMN19255.1"/>
    <property type="molecule type" value="Genomic_DNA"/>
</dbReference>
<dbReference type="GO" id="GO:0010468">
    <property type="term" value="P:regulation of gene expression"/>
    <property type="evidence" value="ECO:0007669"/>
    <property type="project" value="TreeGrafter"/>
</dbReference>
<keyword evidence="4" id="KW-0808">Transferase</keyword>
<dbReference type="GO" id="GO:0005524">
    <property type="term" value="F:ATP binding"/>
    <property type="evidence" value="ECO:0007669"/>
    <property type="project" value="UniProtKB-KW"/>
</dbReference>
<dbReference type="InterPro" id="IPR008271">
    <property type="entry name" value="Ser/Thr_kinase_AS"/>
</dbReference>
<dbReference type="InterPro" id="IPR050108">
    <property type="entry name" value="CDK"/>
</dbReference>
<dbReference type="GO" id="GO:0000307">
    <property type="term" value="C:cyclin-dependent protein kinase holoenzyme complex"/>
    <property type="evidence" value="ECO:0007669"/>
    <property type="project" value="TreeGrafter"/>
</dbReference>
<name>A0AA87YNQ5_FICCA</name>
<evidence type="ECO:0000256" key="3">
    <source>
        <dbReference type="ARBA" id="ARBA00022527"/>
    </source>
</evidence>
<comment type="caution">
    <text evidence="12">The sequence shown here is derived from an EMBL/GenBank/DDBJ whole genome shotgun (WGS) entry which is preliminary data.</text>
</comment>
<feature type="region of interest" description="Disordered" evidence="8">
    <location>
        <begin position="429"/>
        <end position="449"/>
    </location>
</feature>
<keyword evidence="14" id="KW-1185">Reference proteome</keyword>
<dbReference type="GO" id="GO:0005737">
    <property type="term" value="C:cytoplasm"/>
    <property type="evidence" value="ECO:0007669"/>
    <property type="project" value="TreeGrafter"/>
</dbReference>
<dbReference type="InterPro" id="IPR000719">
    <property type="entry name" value="Prot_kinase_dom"/>
</dbReference>
<evidence type="ECO:0000313" key="11">
    <source>
        <dbReference type="EMBL" id="GMN19255.1"/>
    </source>
</evidence>
<dbReference type="Proteomes" id="UP001187192">
    <property type="component" value="Unassembled WGS sequence"/>
</dbReference>
<proteinExistence type="inferred from homology"/>
<dbReference type="GO" id="GO:0000082">
    <property type="term" value="P:G1/S transition of mitotic cell cycle"/>
    <property type="evidence" value="ECO:0007669"/>
    <property type="project" value="TreeGrafter"/>
</dbReference>
<dbReference type="GO" id="GO:0005634">
    <property type="term" value="C:nucleus"/>
    <property type="evidence" value="ECO:0007669"/>
    <property type="project" value="TreeGrafter"/>
</dbReference>
<comment type="similarity">
    <text evidence="1">Belongs to the protein kinase superfamily. CMGC Ser/Thr protein kinase family. CDC2/CDKX subfamily.</text>
</comment>
<dbReference type="GO" id="GO:0030332">
    <property type="term" value="F:cyclin binding"/>
    <property type="evidence" value="ECO:0007669"/>
    <property type="project" value="TreeGrafter"/>
</dbReference>
<reference evidence="12" key="1">
    <citation type="submission" date="2023-07" db="EMBL/GenBank/DDBJ databases">
        <title>draft genome sequence of fig (Ficus carica).</title>
        <authorList>
            <person name="Takahashi T."/>
            <person name="Nishimura K."/>
        </authorList>
    </citation>
    <scope>NUCLEOTIDE SEQUENCE</scope>
</reference>
<feature type="compositionally biased region" description="Pro residues" evidence="8">
    <location>
        <begin position="500"/>
        <end position="510"/>
    </location>
</feature>
<evidence type="ECO:0000256" key="1">
    <source>
        <dbReference type="ARBA" id="ARBA00006485"/>
    </source>
</evidence>
<keyword evidence="7" id="KW-0067">ATP-binding</keyword>
<evidence type="ECO:0000259" key="9">
    <source>
        <dbReference type="PROSITE" id="PS50011"/>
    </source>
</evidence>
<evidence type="ECO:0000256" key="5">
    <source>
        <dbReference type="ARBA" id="ARBA00022741"/>
    </source>
</evidence>
<dbReference type="SUPFAM" id="SSF56112">
    <property type="entry name" value="Protein kinase-like (PK-like)"/>
    <property type="match status" value="1"/>
</dbReference>
<evidence type="ECO:0000313" key="13">
    <source>
        <dbReference type="EMBL" id="GMN19283.1"/>
    </source>
</evidence>
<dbReference type="Pfam" id="PF00069">
    <property type="entry name" value="Pkinase"/>
    <property type="match status" value="1"/>
</dbReference>
<evidence type="ECO:0000256" key="2">
    <source>
        <dbReference type="ARBA" id="ARBA00012425"/>
    </source>
</evidence>
<evidence type="ECO:0000313" key="14">
    <source>
        <dbReference type="Proteomes" id="UP001187192"/>
    </source>
</evidence>